<organism evidence="10 11">
    <name type="scientific">Physocladia obscura</name>
    <dbReference type="NCBI Taxonomy" id="109957"/>
    <lineage>
        <taxon>Eukaryota</taxon>
        <taxon>Fungi</taxon>
        <taxon>Fungi incertae sedis</taxon>
        <taxon>Chytridiomycota</taxon>
        <taxon>Chytridiomycota incertae sedis</taxon>
        <taxon>Chytridiomycetes</taxon>
        <taxon>Chytridiales</taxon>
        <taxon>Chytriomycetaceae</taxon>
        <taxon>Physocladia</taxon>
    </lineage>
</organism>
<evidence type="ECO:0000256" key="3">
    <source>
        <dbReference type="ARBA" id="ARBA00022737"/>
    </source>
</evidence>
<feature type="compositionally biased region" description="Polar residues" evidence="8">
    <location>
        <begin position="300"/>
        <end position="309"/>
    </location>
</feature>
<dbReference type="EMBL" id="JADGJH010000008">
    <property type="protein sequence ID" value="KAJ3142645.1"/>
    <property type="molecule type" value="Genomic_DNA"/>
</dbReference>
<dbReference type="PANTHER" id="PTHR19818:SF139">
    <property type="entry name" value="PAIR-RULE PROTEIN ODD-PAIRED"/>
    <property type="match status" value="1"/>
</dbReference>
<evidence type="ECO:0000313" key="10">
    <source>
        <dbReference type="EMBL" id="KAJ3142645.1"/>
    </source>
</evidence>
<evidence type="ECO:0000259" key="9">
    <source>
        <dbReference type="PROSITE" id="PS50157"/>
    </source>
</evidence>
<keyword evidence="3" id="KW-0677">Repeat</keyword>
<keyword evidence="2" id="KW-0479">Metal-binding</keyword>
<dbReference type="GO" id="GO:0008270">
    <property type="term" value="F:zinc ion binding"/>
    <property type="evidence" value="ECO:0007669"/>
    <property type="project" value="UniProtKB-KW"/>
</dbReference>
<dbReference type="PANTHER" id="PTHR19818">
    <property type="entry name" value="ZINC FINGER PROTEIN ZIC AND GLI"/>
    <property type="match status" value="1"/>
</dbReference>
<accession>A0AAD5XLF6</accession>
<evidence type="ECO:0000256" key="8">
    <source>
        <dbReference type="SAM" id="MobiDB-lite"/>
    </source>
</evidence>
<keyword evidence="6" id="KW-0539">Nucleus</keyword>
<dbReference type="Gene3D" id="3.30.160.60">
    <property type="entry name" value="Classic Zinc Finger"/>
    <property type="match status" value="2"/>
</dbReference>
<dbReference type="GO" id="GO:0000978">
    <property type="term" value="F:RNA polymerase II cis-regulatory region sequence-specific DNA binding"/>
    <property type="evidence" value="ECO:0007669"/>
    <property type="project" value="TreeGrafter"/>
</dbReference>
<evidence type="ECO:0000256" key="5">
    <source>
        <dbReference type="ARBA" id="ARBA00022833"/>
    </source>
</evidence>
<feature type="compositionally biased region" description="Low complexity" evidence="8">
    <location>
        <begin position="726"/>
        <end position="735"/>
    </location>
</feature>
<dbReference type="PROSITE" id="PS50157">
    <property type="entry name" value="ZINC_FINGER_C2H2_2"/>
    <property type="match status" value="2"/>
</dbReference>
<keyword evidence="4 7" id="KW-0863">Zinc-finger</keyword>
<feature type="compositionally biased region" description="Polar residues" evidence="8">
    <location>
        <begin position="456"/>
        <end position="468"/>
    </location>
</feature>
<dbReference type="GO" id="GO:0005634">
    <property type="term" value="C:nucleus"/>
    <property type="evidence" value="ECO:0007669"/>
    <property type="project" value="UniProtKB-SubCell"/>
</dbReference>
<comment type="caution">
    <text evidence="10">The sequence shown here is derived from an EMBL/GenBank/DDBJ whole genome shotgun (WGS) entry which is preliminary data.</text>
</comment>
<dbReference type="Proteomes" id="UP001211907">
    <property type="component" value="Unassembled WGS sequence"/>
</dbReference>
<sequence>MISSTSSGKPNYEEKTCDDAPQDNSVAVSRVENFSKEDEKGSTSNHQLHFEMSHDLISAPYQTMVAASAEETVLTKHSLNSSGNTGDNQRHQNVHGVSEIEIDKYQYSTLHEQQSSFLCKSKAGDNSTRGITAILASNSTPAITIPIQPHQFISPHPTQFLMHPQILYQQQHYHQHAGQFYTNSRLTNTASPLPPLFVPHSQHPQPHAMFQYIAKPPASQIQATEYIPPQQLPSVVHSRIFNHDENLDANNTREDDAVEYYKNRGGTNGSNQLSLSRSLESLAEAAAAVEECENRRDDQSQFANSTNRACHNEREEKITDRNEQINNAVDAVDLNHEIQKNASRDRGDEKIVGSSEKVECTDKGISSSRDINRSNSFGNVILGDGGMVRGMSVVMEMGGFGLGDLPGMQNSQGSISNSPNSSAVWGGVDSFHYSGSQNGSNQSLNTTLGAPLPKSEYSSNVNDSHSNGSRNNIAPVFINHGIQTLNMPHIAPAEGISSLSASSSVTNLVTPVPQGPPPHLIQPYYFIPAAPATRAPDGSFIHAAATSFQPHPIYSGIIPQIINSSGTAATIGSFGDMTQTIVQQHQKHQIQDQTQIQPLMQQQFSVNPIDSYAIYPNIHLQQSHQQQNRQGYFQWNPTGGYYLAAAMHPQMPTQIFQQHHPQQSQSMEQMEHGSTNNETQPTNGKRGGKRCLMKGSHSLNVSPRRKRAESSIENYPNSGDNEDSEVVSVNPVSNNKGGIKYIEDNGVMNEQKQQQKTEEKQESCGNWGGFYNTTENYTNEEEHNRKNSVPRRYLCSLCSKRFTRPSTLRTHMNSHTGERPFVCTAPGCGWKFTVLSNLKRHLKICPSVQQLYQHEGNEGEVEVEIHGQQCEAGEVAVSAKEETLEK</sequence>
<feature type="region of interest" description="Disordered" evidence="8">
    <location>
        <begin position="293"/>
        <end position="315"/>
    </location>
</feature>
<dbReference type="InterPro" id="IPR013087">
    <property type="entry name" value="Znf_C2H2_type"/>
</dbReference>
<dbReference type="GO" id="GO:0000981">
    <property type="term" value="F:DNA-binding transcription factor activity, RNA polymerase II-specific"/>
    <property type="evidence" value="ECO:0007669"/>
    <property type="project" value="TreeGrafter"/>
</dbReference>
<dbReference type="InterPro" id="IPR050329">
    <property type="entry name" value="GLI_C2H2-zinc-finger"/>
</dbReference>
<feature type="region of interest" description="Disordered" evidence="8">
    <location>
        <begin position="657"/>
        <end position="736"/>
    </location>
</feature>
<dbReference type="GO" id="GO:0045944">
    <property type="term" value="P:positive regulation of transcription by RNA polymerase II"/>
    <property type="evidence" value="ECO:0007669"/>
    <property type="project" value="UniProtKB-ARBA"/>
</dbReference>
<feature type="region of interest" description="Disordered" evidence="8">
    <location>
        <begin position="436"/>
        <end position="468"/>
    </location>
</feature>
<feature type="compositionally biased region" description="Low complexity" evidence="8">
    <location>
        <begin position="657"/>
        <end position="668"/>
    </location>
</feature>
<dbReference type="SMART" id="SM00355">
    <property type="entry name" value="ZnF_C2H2"/>
    <property type="match status" value="2"/>
</dbReference>
<feature type="compositionally biased region" description="Polar residues" evidence="8">
    <location>
        <begin position="672"/>
        <end position="683"/>
    </location>
</feature>
<comment type="subcellular location">
    <subcellularLocation>
        <location evidence="1">Nucleus</location>
    </subcellularLocation>
</comment>
<dbReference type="PROSITE" id="PS00028">
    <property type="entry name" value="ZINC_FINGER_C2H2_1"/>
    <property type="match status" value="1"/>
</dbReference>
<dbReference type="AlphaFoldDB" id="A0AAD5XLF6"/>
<feature type="domain" description="C2H2-type" evidence="9">
    <location>
        <begin position="793"/>
        <end position="820"/>
    </location>
</feature>
<evidence type="ECO:0000256" key="4">
    <source>
        <dbReference type="ARBA" id="ARBA00022771"/>
    </source>
</evidence>
<dbReference type="InterPro" id="IPR036236">
    <property type="entry name" value="Znf_C2H2_sf"/>
</dbReference>
<dbReference type="SUPFAM" id="SSF57667">
    <property type="entry name" value="beta-beta-alpha zinc fingers"/>
    <property type="match status" value="1"/>
</dbReference>
<evidence type="ECO:0000313" key="11">
    <source>
        <dbReference type="Proteomes" id="UP001211907"/>
    </source>
</evidence>
<feature type="domain" description="C2H2-type" evidence="9">
    <location>
        <begin position="821"/>
        <end position="859"/>
    </location>
</feature>
<proteinExistence type="predicted"/>
<feature type="region of interest" description="Disordered" evidence="8">
    <location>
        <begin position="1"/>
        <end position="25"/>
    </location>
</feature>
<reference evidence="10" key="1">
    <citation type="submission" date="2020-05" db="EMBL/GenBank/DDBJ databases">
        <title>Phylogenomic resolution of chytrid fungi.</title>
        <authorList>
            <person name="Stajich J.E."/>
            <person name="Amses K."/>
            <person name="Simmons R."/>
            <person name="Seto K."/>
            <person name="Myers J."/>
            <person name="Bonds A."/>
            <person name="Quandt C.A."/>
            <person name="Barry K."/>
            <person name="Liu P."/>
            <person name="Grigoriev I."/>
            <person name="Longcore J.E."/>
            <person name="James T.Y."/>
        </authorList>
    </citation>
    <scope>NUCLEOTIDE SEQUENCE</scope>
    <source>
        <strain evidence="10">JEL0513</strain>
    </source>
</reference>
<keyword evidence="11" id="KW-1185">Reference proteome</keyword>
<dbReference type="Pfam" id="PF00096">
    <property type="entry name" value="zf-C2H2"/>
    <property type="match status" value="2"/>
</dbReference>
<evidence type="ECO:0000256" key="6">
    <source>
        <dbReference type="ARBA" id="ARBA00023242"/>
    </source>
</evidence>
<gene>
    <name evidence="10" type="ORF">HK100_011935</name>
</gene>
<evidence type="ECO:0000256" key="2">
    <source>
        <dbReference type="ARBA" id="ARBA00022723"/>
    </source>
</evidence>
<evidence type="ECO:0000256" key="7">
    <source>
        <dbReference type="PROSITE-ProRule" id="PRU00042"/>
    </source>
</evidence>
<keyword evidence="5" id="KW-0862">Zinc</keyword>
<name>A0AAD5XLF6_9FUNG</name>
<protein>
    <recommendedName>
        <fullName evidence="9">C2H2-type domain-containing protein</fullName>
    </recommendedName>
</protein>
<dbReference type="FunFam" id="3.30.160.60:FF:000145">
    <property type="entry name" value="Zinc finger protein 574"/>
    <property type="match status" value="1"/>
</dbReference>
<evidence type="ECO:0000256" key="1">
    <source>
        <dbReference type="ARBA" id="ARBA00004123"/>
    </source>
</evidence>